<keyword evidence="3" id="KW-1185">Reference proteome</keyword>
<name>A0A0K0F776_STRVS</name>
<dbReference type="InterPro" id="IPR038113">
    <property type="entry name" value="MITD1_C_sf"/>
</dbReference>
<dbReference type="Pfam" id="PF16565">
    <property type="entry name" value="MIT_C"/>
    <property type="match status" value="1"/>
</dbReference>
<evidence type="ECO:0000256" key="1">
    <source>
        <dbReference type="SAM" id="MobiDB-lite"/>
    </source>
</evidence>
<accession>A0A0K0F776</accession>
<dbReference type="InterPro" id="IPR032341">
    <property type="entry name" value="MITD1_C"/>
</dbReference>
<dbReference type="AlphaFoldDB" id="A0A0K0F776"/>
<dbReference type="Gene3D" id="3.30.870.30">
    <property type="entry name" value="MITD, C-terminal phospholipase D-like domain"/>
    <property type="match status" value="1"/>
</dbReference>
<feature type="region of interest" description="Disordered" evidence="1">
    <location>
        <begin position="179"/>
        <end position="199"/>
    </location>
</feature>
<evidence type="ECO:0000259" key="2">
    <source>
        <dbReference type="Pfam" id="PF16565"/>
    </source>
</evidence>
<sequence>MSQDFFVEVICDIKDKLEIAESIEDYSKKYEFIEDIEYLMEVLKIAPPNQYPEIEEVKRQVNNFKIDNNFLSSTEIPSCSYSSHDDSDYVIENFNDLKNEREAVEFLREEGDSNEYISGLENVATKALNLYHATSTDHCLHSEIFDFYLTIRREVDKVKDTLGSPEVEKEYDRNSIRFIDKKGKCPSPPSSPDSSSWSDVVSKKSRAFGVSSPKVLSTADRIRHNIPIDPRIPGSVPKKELHSNAKYLGTRIIKEKTVGHGFESIFGEYIRFHKSDSSYRPIESVTVKDPYLSEDIQVKNILDFFKYCWRNINTLKKFEIITEAPKSQKNIVKLKKTYGRSKTDNQIVNMLSNKDSKIRCSMSEIENHCKSSGVSFNVKYEENIHERYVYFDNGIFCSLERGFDFYYYNYNNSSNRNEWNCKATHIIYYCL</sequence>
<evidence type="ECO:0000313" key="3">
    <source>
        <dbReference type="Proteomes" id="UP000035680"/>
    </source>
</evidence>
<reference evidence="3" key="1">
    <citation type="submission" date="2014-07" db="EMBL/GenBank/DDBJ databases">
        <authorList>
            <person name="Martin A.A"/>
            <person name="De Silva N."/>
        </authorList>
    </citation>
    <scope>NUCLEOTIDE SEQUENCE</scope>
</reference>
<proteinExistence type="predicted"/>
<dbReference type="WBParaSite" id="SVE_0467200.1">
    <property type="protein sequence ID" value="SVE_0467200.1"/>
    <property type="gene ID" value="SVE_0467200"/>
</dbReference>
<feature type="domain" description="MITD1 C-terminal phospholipase D-like" evidence="2">
    <location>
        <begin position="329"/>
        <end position="410"/>
    </location>
</feature>
<organism evidence="3 4">
    <name type="scientific">Strongyloides venezuelensis</name>
    <name type="common">Threadworm</name>
    <dbReference type="NCBI Taxonomy" id="75913"/>
    <lineage>
        <taxon>Eukaryota</taxon>
        <taxon>Metazoa</taxon>
        <taxon>Ecdysozoa</taxon>
        <taxon>Nematoda</taxon>
        <taxon>Chromadorea</taxon>
        <taxon>Rhabditida</taxon>
        <taxon>Tylenchina</taxon>
        <taxon>Panagrolaimomorpha</taxon>
        <taxon>Strongyloidoidea</taxon>
        <taxon>Strongyloididae</taxon>
        <taxon>Strongyloides</taxon>
    </lineage>
</organism>
<protein>
    <submittedName>
        <fullName evidence="4">MIT_C domain-containing protein</fullName>
    </submittedName>
</protein>
<reference evidence="4" key="2">
    <citation type="submission" date="2015-08" db="UniProtKB">
        <authorList>
            <consortium name="WormBaseParasite"/>
        </authorList>
    </citation>
    <scope>IDENTIFICATION</scope>
</reference>
<dbReference type="Proteomes" id="UP000035680">
    <property type="component" value="Unassembled WGS sequence"/>
</dbReference>
<dbReference type="STRING" id="75913.A0A0K0F776"/>
<evidence type="ECO:0000313" key="4">
    <source>
        <dbReference type="WBParaSite" id="SVE_0467200.1"/>
    </source>
</evidence>